<dbReference type="Proteomes" id="UP000183417">
    <property type="component" value="Unassembled WGS sequence"/>
</dbReference>
<evidence type="ECO:0000256" key="1">
    <source>
        <dbReference type="ARBA" id="ARBA00023015"/>
    </source>
</evidence>
<keyword evidence="2" id="KW-0238">DNA-binding</keyword>
<gene>
    <name evidence="5" type="ORF">SAMN05421547_11515</name>
</gene>
<evidence type="ECO:0000259" key="4">
    <source>
        <dbReference type="PROSITE" id="PS50932"/>
    </source>
</evidence>
<name>A0A1H3R9Z0_9BURK</name>
<dbReference type="PANTHER" id="PTHR30146:SF145">
    <property type="entry name" value="RIBOSE OPERON REPRESSOR"/>
    <property type="match status" value="1"/>
</dbReference>
<dbReference type="InterPro" id="IPR046335">
    <property type="entry name" value="LacI/GalR-like_sensor"/>
</dbReference>
<evidence type="ECO:0000313" key="6">
    <source>
        <dbReference type="Proteomes" id="UP000183417"/>
    </source>
</evidence>
<dbReference type="SUPFAM" id="SSF53822">
    <property type="entry name" value="Periplasmic binding protein-like I"/>
    <property type="match status" value="1"/>
</dbReference>
<dbReference type="AlphaFoldDB" id="A0A1H3R9Z0"/>
<keyword evidence="3" id="KW-0804">Transcription</keyword>
<dbReference type="SUPFAM" id="SSF47413">
    <property type="entry name" value="lambda repressor-like DNA-binding domains"/>
    <property type="match status" value="1"/>
</dbReference>
<dbReference type="GO" id="GO:0000976">
    <property type="term" value="F:transcription cis-regulatory region binding"/>
    <property type="evidence" value="ECO:0007669"/>
    <property type="project" value="TreeGrafter"/>
</dbReference>
<protein>
    <submittedName>
        <fullName evidence="5">Transcriptional regulator, LacI family</fullName>
    </submittedName>
</protein>
<dbReference type="CDD" id="cd19977">
    <property type="entry name" value="PBP1_EndR-like"/>
    <property type="match status" value="1"/>
</dbReference>
<feature type="domain" description="HTH lacI-type" evidence="4">
    <location>
        <begin position="3"/>
        <end position="56"/>
    </location>
</feature>
<proteinExistence type="predicted"/>
<sequence length="328" mass="35817">MSISINDVARAAGVSKSTVSRALAGGSVSEEVRARVAAAVQATGYRPNLMARRLRARDAGPMGVLVADIRNPFFTTLIRAVEAEAYRQGRRVLLCNTDEDPQREAMYLQLMQEERIAGLIFAPTQASLHKLERMQLEFPVVLVDRAGAPAFHDSVVLDNAQACATLVRHLVEQGRRRIAGVFGSTSSTARERCDGYLAAMRDAGLEPDLRQLLPTSDAAEAEVTQWLRQPQRPDAFVASNGLLLEGCLRAIRAAGLRIPADVALAGFDNERWTELVAPAITVIEQPIDAMGRTAFSLLMERLHAPELPVRKVVMQGRCIVRGSTQAIR</sequence>
<reference evidence="5 6" key="1">
    <citation type="submission" date="2016-10" db="EMBL/GenBank/DDBJ databases">
        <authorList>
            <person name="de Groot N.N."/>
        </authorList>
    </citation>
    <scope>NUCLEOTIDE SEQUENCE [LARGE SCALE GENOMIC DNA]</scope>
    <source>
        <strain evidence="5 6">LMG 24775</strain>
    </source>
</reference>
<dbReference type="CDD" id="cd01392">
    <property type="entry name" value="HTH_LacI"/>
    <property type="match status" value="1"/>
</dbReference>
<dbReference type="PANTHER" id="PTHR30146">
    <property type="entry name" value="LACI-RELATED TRANSCRIPTIONAL REPRESSOR"/>
    <property type="match status" value="1"/>
</dbReference>
<evidence type="ECO:0000313" key="5">
    <source>
        <dbReference type="EMBL" id="SDZ22323.1"/>
    </source>
</evidence>
<dbReference type="RefSeq" id="WP_074922966.1">
    <property type="nucleotide sequence ID" value="NZ_CP141274.1"/>
</dbReference>
<dbReference type="Pfam" id="PF13377">
    <property type="entry name" value="Peripla_BP_3"/>
    <property type="match status" value="1"/>
</dbReference>
<dbReference type="GeneID" id="94693576"/>
<dbReference type="Pfam" id="PF00356">
    <property type="entry name" value="LacI"/>
    <property type="match status" value="1"/>
</dbReference>
<evidence type="ECO:0000256" key="3">
    <source>
        <dbReference type="ARBA" id="ARBA00023163"/>
    </source>
</evidence>
<dbReference type="InterPro" id="IPR000843">
    <property type="entry name" value="HTH_LacI"/>
</dbReference>
<dbReference type="Gene3D" id="3.40.50.2300">
    <property type="match status" value="2"/>
</dbReference>
<dbReference type="PROSITE" id="PS50932">
    <property type="entry name" value="HTH_LACI_2"/>
    <property type="match status" value="1"/>
</dbReference>
<evidence type="ECO:0000256" key="2">
    <source>
        <dbReference type="ARBA" id="ARBA00023125"/>
    </source>
</evidence>
<dbReference type="Gene3D" id="1.10.260.40">
    <property type="entry name" value="lambda repressor-like DNA-binding domains"/>
    <property type="match status" value="1"/>
</dbReference>
<dbReference type="GO" id="GO:0003700">
    <property type="term" value="F:DNA-binding transcription factor activity"/>
    <property type="evidence" value="ECO:0007669"/>
    <property type="project" value="TreeGrafter"/>
</dbReference>
<dbReference type="InterPro" id="IPR010982">
    <property type="entry name" value="Lambda_DNA-bd_dom_sf"/>
</dbReference>
<dbReference type="InterPro" id="IPR028082">
    <property type="entry name" value="Peripla_BP_I"/>
</dbReference>
<dbReference type="SMART" id="SM00354">
    <property type="entry name" value="HTH_LACI"/>
    <property type="match status" value="1"/>
</dbReference>
<dbReference type="EMBL" id="FNPE01000015">
    <property type="protein sequence ID" value="SDZ22323.1"/>
    <property type="molecule type" value="Genomic_DNA"/>
</dbReference>
<dbReference type="PROSITE" id="PS00356">
    <property type="entry name" value="HTH_LACI_1"/>
    <property type="match status" value="1"/>
</dbReference>
<keyword evidence="1" id="KW-0805">Transcription regulation</keyword>
<organism evidence="5 6">
    <name type="scientific">Delftia lacustris</name>
    <dbReference type="NCBI Taxonomy" id="558537"/>
    <lineage>
        <taxon>Bacteria</taxon>
        <taxon>Pseudomonadati</taxon>
        <taxon>Pseudomonadota</taxon>
        <taxon>Betaproteobacteria</taxon>
        <taxon>Burkholderiales</taxon>
        <taxon>Comamonadaceae</taxon>
        <taxon>Delftia</taxon>
    </lineage>
</organism>
<accession>A0A1H3R9Z0</accession>